<sequence>MSLPGIAADPAGGSVESARGLAAFFRSRAESERVRSTSAVRALTALNPVTAQSVDALRPRITLLSDRLTRTADAADTAAGILDDYADALADLALRADLALTRAQDDYAAIWSRRAEALNATSEGLVGWSLGWDDVLPSWLYLDDASYLRRWQGAIDEYRSSRAHYNALHDEREELDRRTADRLSGISLVAELTHDGAVGLGGVAASAALWAGDTDALTAAQIAGLGDPALVRRVWDSLDEGDRRRLTEADPQIIGNLDGLPIAARVAANRISIEREIAARQAEIDRLEGLRDQAHASAYHSESGIDRVYDDLVAEQQTLIDYYRGLLDQKVYWTDRDGTQRLDTGARVVVFDPSRGAIATYHGALDPATGDIPSWVVNVAISVPGTGSNITDFGDARAADLARAAGASTAVFQWAGGEFPQSIPEAMSTSYSHDLGPRLRDFAAGVQVSTPATLTVLGHSYGGAVVGLAEKAGLSADRVLYVAAAGMGDGVQGVADFPNTSDVPHYAMMSRNDLVVGLIQANESDPIALHGQTTLHADGVTRLETGRIVDSDMDSAHIEDYNVPGNGTPSSIDSHSSLYTVGSTAFDNMVAVITGGQAEVYAESQTIVTVSGPVVIDGLDRDDYTPTYITVSGG</sequence>
<dbReference type="Proteomes" id="UP001596507">
    <property type="component" value="Unassembled WGS sequence"/>
</dbReference>
<evidence type="ECO:0000313" key="2">
    <source>
        <dbReference type="EMBL" id="MFC7270330.1"/>
    </source>
</evidence>
<dbReference type="Pfam" id="PF06259">
    <property type="entry name" value="Abhydrolase_8"/>
    <property type="match status" value="1"/>
</dbReference>
<keyword evidence="3" id="KW-1185">Reference proteome</keyword>
<comment type="caution">
    <text evidence="2">The sequence shown here is derived from an EMBL/GenBank/DDBJ whole genome shotgun (WGS) entry which is preliminary data.</text>
</comment>
<dbReference type="RefSeq" id="WP_262875259.1">
    <property type="nucleotide sequence ID" value="NZ_BAABKW010000007.1"/>
</dbReference>
<keyword evidence="2" id="KW-0378">Hydrolase</keyword>
<feature type="domain" description="DUF1023" evidence="1">
    <location>
        <begin position="398"/>
        <end position="515"/>
    </location>
</feature>
<organism evidence="2 3">
    <name type="scientific">Microbacterium fluvii</name>
    <dbReference type="NCBI Taxonomy" id="415215"/>
    <lineage>
        <taxon>Bacteria</taxon>
        <taxon>Bacillati</taxon>
        <taxon>Actinomycetota</taxon>
        <taxon>Actinomycetes</taxon>
        <taxon>Micrococcales</taxon>
        <taxon>Microbacteriaceae</taxon>
        <taxon>Microbacterium</taxon>
    </lineage>
</organism>
<evidence type="ECO:0000259" key="1">
    <source>
        <dbReference type="Pfam" id="PF06259"/>
    </source>
</evidence>
<dbReference type="GO" id="GO:0016787">
    <property type="term" value="F:hydrolase activity"/>
    <property type="evidence" value="ECO:0007669"/>
    <property type="project" value="UniProtKB-KW"/>
</dbReference>
<gene>
    <name evidence="2" type="ORF">ACFQRL_15315</name>
</gene>
<dbReference type="InterPro" id="IPR029058">
    <property type="entry name" value="AB_hydrolase_fold"/>
</dbReference>
<proteinExistence type="predicted"/>
<evidence type="ECO:0000313" key="3">
    <source>
        <dbReference type="Proteomes" id="UP001596507"/>
    </source>
</evidence>
<name>A0ABW2HGQ8_9MICO</name>
<dbReference type="EMBL" id="JBHTBE010000004">
    <property type="protein sequence ID" value="MFC7270330.1"/>
    <property type="molecule type" value="Genomic_DNA"/>
</dbReference>
<accession>A0ABW2HGQ8</accession>
<protein>
    <submittedName>
        <fullName evidence="2">Alpha/beta hydrolase family protein</fullName>
    </submittedName>
</protein>
<dbReference type="InterPro" id="IPR010427">
    <property type="entry name" value="DUF1023"/>
</dbReference>
<reference evidence="3" key="1">
    <citation type="journal article" date="2019" name="Int. J. Syst. Evol. Microbiol.">
        <title>The Global Catalogue of Microorganisms (GCM) 10K type strain sequencing project: providing services to taxonomists for standard genome sequencing and annotation.</title>
        <authorList>
            <consortium name="The Broad Institute Genomics Platform"/>
            <consortium name="The Broad Institute Genome Sequencing Center for Infectious Disease"/>
            <person name="Wu L."/>
            <person name="Ma J."/>
        </authorList>
    </citation>
    <scope>NUCLEOTIDE SEQUENCE [LARGE SCALE GENOMIC DNA]</scope>
    <source>
        <strain evidence="3">CGMCC 1.15772</strain>
    </source>
</reference>
<dbReference type="SUPFAM" id="SSF53474">
    <property type="entry name" value="alpha/beta-Hydrolases"/>
    <property type="match status" value="1"/>
</dbReference>